<dbReference type="OrthoDB" id="2013610at2759"/>
<dbReference type="GO" id="GO:0003677">
    <property type="term" value="F:DNA binding"/>
    <property type="evidence" value="ECO:0007669"/>
    <property type="project" value="UniProtKB-KW"/>
</dbReference>
<organism evidence="17 18">
    <name type="scientific">Pyrus ussuriensis x Pyrus communis</name>
    <dbReference type="NCBI Taxonomy" id="2448454"/>
    <lineage>
        <taxon>Eukaryota</taxon>
        <taxon>Viridiplantae</taxon>
        <taxon>Streptophyta</taxon>
        <taxon>Embryophyta</taxon>
        <taxon>Tracheophyta</taxon>
        <taxon>Spermatophyta</taxon>
        <taxon>Magnoliopsida</taxon>
        <taxon>eudicotyledons</taxon>
        <taxon>Gunneridae</taxon>
        <taxon>Pentapetalae</taxon>
        <taxon>rosids</taxon>
        <taxon>fabids</taxon>
        <taxon>Rosales</taxon>
        <taxon>Rosaceae</taxon>
        <taxon>Amygdaloideae</taxon>
        <taxon>Maleae</taxon>
        <taxon>Pyrus</taxon>
    </lineage>
</organism>
<evidence type="ECO:0000256" key="8">
    <source>
        <dbReference type="ARBA" id="ARBA00022801"/>
    </source>
</evidence>
<evidence type="ECO:0000256" key="7">
    <source>
        <dbReference type="ARBA" id="ARBA00022759"/>
    </source>
</evidence>
<keyword evidence="3" id="KW-0548">Nucleotidyltransferase</keyword>
<keyword evidence="11" id="KW-0695">RNA-directed DNA polymerase</keyword>
<proteinExistence type="predicted"/>
<accession>A0A5N5HDC0</accession>
<dbReference type="InterPro" id="IPR043128">
    <property type="entry name" value="Rev_trsase/Diguanyl_cyclase"/>
</dbReference>
<dbReference type="FunFam" id="3.30.70.270:FF:000020">
    <property type="entry name" value="Transposon Tf2-6 polyprotein-like Protein"/>
    <property type="match status" value="1"/>
</dbReference>
<feature type="domain" description="Reverse transcriptase" evidence="16">
    <location>
        <begin position="144"/>
        <end position="347"/>
    </location>
</feature>
<dbReference type="FunFam" id="3.10.10.10:FF:000007">
    <property type="entry name" value="Retrovirus-related Pol polyprotein from transposon 17.6-like Protein"/>
    <property type="match status" value="1"/>
</dbReference>
<reference evidence="17 18" key="3">
    <citation type="submission" date="2019-11" db="EMBL/GenBank/DDBJ databases">
        <title>A de novo genome assembly of a pear dwarfing rootstock.</title>
        <authorList>
            <person name="Wang F."/>
            <person name="Wang J."/>
            <person name="Li S."/>
            <person name="Zhang Y."/>
            <person name="Fang M."/>
            <person name="Ma L."/>
            <person name="Zhao Y."/>
            <person name="Jiang S."/>
        </authorList>
    </citation>
    <scope>NUCLEOTIDE SEQUENCE [LARGE SCALE GENOMIC DNA]</scope>
    <source>
        <strain evidence="17">S2</strain>
        <tissue evidence="17">Leaf</tissue>
    </source>
</reference>
<dbReference type="GO" id="GO:0004190">
    <property type="term" value="F:aspartic-type endopeptidase activity"/>
    <property type="evidence" value="ECO:0007669"/>
    <property type="project" value="UniProtKB-KW"/>
</dbReference>
<dbReference type="GO" id="GO:0006310">
    <property type="term" value="P:DNA recombination"/>
    <property type="evidence" value="ECO:0007669"/>
    <property type="project" value="UniProtKB-KW"/>
</dbReference>
<dbReference type="InterPro" id="IPR000477">
    <property type="entry name" value="RT_dom"/>
</dbReference>
<keyword evidence="6" id="KW-0064">Aspartyl protease</keyword>
<keyword evidence="7" id="KW-0255">Endonuclease</keyword>
<dbReference type="InterPro" id="IPR041588">
    <property type="entry name" value="Integrase_H2C2"/>
</dbReference>
<dbReference type="Gene3D" id="1.10.340.70">
    <property type="match status" value="1"/>
</dbReference>
<dbReference type="CDD" id="cd09274">
    <property type="entry name" value="RNase_HI_RT_Ty3"/>
    <property type="match status" value="1"/>
</dbReference>
<dbReference type="Gene3D" id="3.30.70.270">
    <property type="match status" value="2"/>
</dbReference>
<dbReference type="PROSITE" id="PS50878">
    <property type="entry name" value="RT_POL"/>
    <property type="match status" value="1"/>
</dbReference>
<dbReference type="AlphaFoldDB" id="A0A5N5HDC0"/>
<evidence type="ECO:0000256" key="11">
    <source>
        <dbReference type="ARBA" id="ARBA00022918"/>
    </source>
</evidence>
<reference evidence="17 18" key="1">
    <citation type="submission" date="2019-09" db="EMBL/GenBank/DDBJ databases">
        <authorList>
            <person name="Ou C."/>
        </authorList>
    </citation>
    <scope>NUCLEOTIDE SEQUENCE [LARGE SCALE GENOMIC DNA]</scope>
    <source>
        <strain evidence="17">S2</strain>
        <tissue evidence="17">Leaf</tissue>
    </source>
</reference>
<dbReference type="Gene3D" id="3.30.420.10">
    <property type="entry name" value="Ribonuclease H-like superfamily/Ribonuclease H"/>
    <property type="match status" value="1"/>
</dbReference>
<comment type="caution">
    <text evidence="17">The sequence shown here is derived from an EMBL/GenBank/DDBJ whole genome shotgun (WGS) entry which is preliminary data.</text>
</comment>
<evidence type="ECO:0000256" key="14">
    <source>
        <dbReference type="ARBA" id="ARBA00023172"/>
    </source>
</evidence>
<feature type="compositionally biased region" description="Low complexity" evidence="15">
    <location>
        <begin position="55"/>
        <end position="70"/>
    </location>
</feature>
<dbReference type="InterPro" id="IPR050951">
    <property type="entry name" value="Retrovirus_Pol_polyprotein"/>
</dbReference>
<evidence type="ECO:0000256" key="12">
    <source>
        <dbReference type="ARBA" id="ARBA00022932"/>
    </source>
</evidence>
<dbReference type="InterPro" id="IPR041373">
    <property type="entry name" value="RT_RNaseH"/>
</dbReference>
<gene>
    <name evidence="17" type="ORF">D8674_017666</name>
</gene>
<keyword evidence="9" id="KW-0460">Magnesium</keyword>
<evidence type="ECO:0000256" key="2">
    <source>
        <dbReference type="ARBA" id="ARBA00022679"/>
    </source>
</evidence>
<keyword evidence="1" id="KW-0645">Protease</keyword>
<keyword evidence="8" id="KW-0378">Hydrolase</keyword>
<evidence type="ECO:0000313" key="18">
    <source>
        <dbReference type="Proteomes" id="UP000327157"/>
    </source>
</evidence>
<evidence type="ECO:0000256" key="1">
    <source>
        <dbReference type="ARBA" id="ARBA00022670"/>
    </source>
</evidence>
<dbReference type="Pfam" id="PF24626">
    <property type="entry name" value="SH3_Tf2-1"/>
    <property type="match status" value="1"/>
</dbReference>
<reference evidence="18" key="2">
    <citation type="submission" date="2019-10" db="EMBL/GenBank/DDBJ databases">
        <title>A de novo genome assembly of a pear dwarfing rootstock.</title>
        <authorList>
            <person name="Wang F."/>
            <person name="Wang J."/>
            <person name="Li S."/>
            <person name="Zhang Y."/>
            <person name="Fang M."/>
            <person name="Ma L."/>
            <person name="Zhao Y."/>
            <person name="Jiang S."/>
        </authorList>
    </citation>
    <scope>NUCLEOTIDE SEQUENCE [LARGE SCALE GENOMIC DNA]</scope>
</reference>
<dbReference type="SUPFAM" id="SSF56672">
    <property type="entry name" value="DNA/RNA polymerases"/>
    <property type="match status" value="1"/>
</dbReference>
<dbReference type="GO" id="GO:0046872">
    <property type="term" value="F:metal ion binding"/>
    <property type="evidence" value="ECO:0007669"/>
    <property type="project" value="UniProtKB-KW"/>
</dbReference>
<dbReference type="GO" id="GO:0006508">
    <property type="term" value="P:proteolysis"/>
    <property type="evidence" value="ECO:0007669"/>
    <property type="project" value="UniProtKB-KW"/>
</dbReference>
<dbReference type="FunFam" id="3.10.20.370:FF:000001">
    <property type="entry name" value="Retrovirus-related Pol polyprotein from transposon 17.6-like protein"/>
    <property type="match status" value="1"/>
</dbReference>
<evidence type="ECO:0000256" key="6">
    <source>
        <dbReference type="ARBA" id="ARBA00022750"/>
    </source>
</evidence>
<keyword evidence="10" id="KW-0229">DNA integration</keyword>
<dbReference type="InterPro" id="IPR016197">
    <property type="entry name" value="Chromo-like_dom_sf"/>
</dbReference>
<evidence type="ECO:0000256" key="3">
    <source>
        <dbReference type="ARBA" id="ARBA00022695"/>
    </source>
</evidence>
<dbReference type="InterPro" id="IPR043502">
    <property type="entry name" value="DNA/RNA_pol_sf"/>
</dbReference>
<keyword evidence="12" id="KW-0239">DNA-directed DNA polymerase</keyword>
<keyword evidence="13" id="KW-0238">DNA-binding</keyword>
<dbReference type="InterPro" id="IPR056924">
    <property type="entry name" value="SH3_Tf2-1"/>
</dbReference>
<keyword evidence="18" id="KW-1185">Reference proteome</keyword>
<dbReference type="EMBL" id="SMOL01000160">
    <property type="protein sequence ID" value="KAB2626006.1"/>
    <property type="molecule type" value="Genomic_DNA"/>
</dbReference>
<keyword evidence="14" id="KW-0233">DNA recombination</keyword>
<dbReference type="GO" id="GO:0003887">
    <property type="term" value="F:DNA-directed DNA polymerase activity"/>
    <property type="evidence" value="ECO:0007669"/>
    <property type="project" value="UniProtKB-KW"/>
</dbReference>
<dbReference type="PANTHER" id="PTHR37984:SF5">
    <property type="entry name" value="PROTEIN NYNRIN-LIKE"/>
    <property type="match status" value="1"/>
</dbReference>
<dbReference type="FunFam" id="1.10.340.70:FF:000001">
    <property type="entry name" value="Retrovirus-related Pol polyprotein from transposon gypsy-like Protein"/>
    <property type="match status" value="1"/>
</dbReference>
<dbReference type="GO" id="GO:0003964">
    <property type="term" value="F:RNA-directed DNA polymerase activity"/>
    <property type="evidence" value="ECO:0007669"/>
    <property type="project" value="UniProtKB-KW"/>
</dbReference>
<dbReference type="Pfam" id="PF17921">
    <property type="entry name" value="Integrase_H2C2"/>
    <property type="match status" value="1"/>
</dbReference>
<evidence type="ECO:0000256" key="9">
    <source>
        <dbReference type="ARBA" id="ARBA00022842"/>
    </source>
</evidence>
<dbReference type="PANTHER" id="PTHR37984">
    <property type="entry name" value="PROTEIN CBG26694"/>
    <property type="match status" value="1"/>
</dbReference>
<keyword evidence="2" id="KW-0808">Transferase</keyword>
<keyword evidence="4" id="KW-0540">Nuclease</keyword>
<feature type="region of interest" description="Disordered" evidence="15">
    <location>
        <begin position="52"/>
        <end position="76"/>
    </location>
</feature>
<dbReference type="InterPro" id="IPR012337">
    <property type="entry name" value="RNaseH-like_sf"/>
</dbReference>
<dbReference type="Pfam" id="PF17917">
    <property type="entry name" value="RT_RNaseH"/>
    <property type="match status" value="1"/>
</dbReference>
<name>A0A5N5HDC0_9ROSA</name>
<dbReference type="CDD" id="cd01647">
    <property type="entry name" value="RT_LTR"/>
    <property type="match status" value="1"/>
</dbReference>
<evidence type="ECO:0000259" key="16">
    <source>
        <dbReference type="PROSITE" id="PS50878"/>
    </source>
</evidence>
<evidence type="ECO:0000256" key="5">
    <source>
        <dbReference type="ARBA" id="ARBA00022723"/>
    </source>
</evidence>
<evidence type="ECO:0000313" key="17">
    <source>
        <dbReference type="EMBL" id="KAB2626006.1"/>
    </source>
</evidence>
<dbReference type="Gene3D" id="3.10.10.10">
    <property type="entry name" value="HIV Type 1 Reverse Transcriptase, subunit A, domain 1"/>
    <property type="match status" value="1"/>
</dbReference>
<protein>
    <submittedName>
        <fullName evidence="17">S ribonuclease</fullName>
    </submittedName>
</protein>
<dbReference type="Pfam" id="PF00078">
    <property type="entry name" value="RVT_1"/>
    <property type="match status" value="1"/>
</dbReference>
<dbReference type="GO" id="GO:0015074">
    <property type="term" value="P:DNA integration"/>
    <property type="evidence" value="ECO:0007669"/>
    <property type="project" value="UniProtKB-KW"/>
</dbReference>
<dbReference type="Proteomes" id="UP000327157">
    <property type="component" value="Chromosome 16"/>
</dbReference>
<sequence>MLSLMLLGSISTLRIPIPGWLSPVFRRLYAVSSSSSGWFTVVSGRTVSAGEIATSSAGSSRQSGQPSQGRGAQGRGVVTSRIEDVRVVRHFPDVFPEDLPGLPPDRDVEFTIELIPGTNPISLTPYRMAHAELRELKVQLQELVDKGFIQPSTSPWGAPVLFVRKKDGTLRLCIDYRQLNRVTIKNRYPLPRIDDLFDQLRGACVFSKIDLRSGYYQLKISRDDVPKTAFRTRYGHYEFLVMPFGLTNAPAAFMDLMNRVFQPYLDRFVIVFIDDILVYSKSKAEHVRHLTLVLKRLREHQLYAKFSKCQFWLDQGILVDPQKVAAVESWEQPRTVTEVRSFLGLAGYYRRFVKDFSVIALPLTRLTRKDVKFEWDDRCEQSFQRLKHCLTHAPVLALPDDSGDFEVYSDASLNGLGCVLMQHGRVIAYASRQLKPHEMNYPTHDLELAAIIFALKLWRHYLYGEKCRIFTDHKSLQYLFTQKELNLRQRRWLELLSDYDCTIDYHPGRANVVADALSRKSQGRINALYASRAPLLVDLRTTGVRLEAEDRDVALLANFQVRPILVDRVLEAQVADQETQELIQAREQGRRRDLRVRDSDGMLMLEGRMFVPKSVELKKEILDEAHISAYAMHPGATKMYHTIRPFYYWPGMKREIAEYVSRCAVCQQVKAERKKPFGLLQPLPVPEWKWENITMDFVYKLPRTHNGFDGIWVIVDRLTKSAHFIPTDGQSERTIQTLEDMLRASVLQFGDAWHQRLDLMEFAYNNSFHSSIGMAPFEALYGRACRTPLCWSEVGERVLVGPEIVEETTQNVQVIKSNLKAAQDRQKSLADRRATDRTYEVGDWVFLKLSPWRGVVRFGKKGKLSPRYIGPYAVTERVGEVAYRLELPPELARVHNVFHVSMLRHYVADPSHVIPPQPLEINPDLTYDEEPVTILDWKEKVLRNKTVNLVKVLWRNHSVEEATWETEDRMRDLYPRLFFGH</sequence>
<evidence type="ECO:0000256" key="15">
    <source>
        <dbReference type="SAM" id="MobiDB-lite"/>
    </source>
</evidence>
<keyword evidence="5" id="KW-0479">Metal-binding</keyword>
<evidence type="ECO:0000256" key="13">
    <source>
        <dbReference type="ARBA" id="ARBA00023125"/>
    </source>
</evidence>
<evidence type="ECO:0000256" key="4">
    <source>
        <dbReference type="ARBA" id="ARBA00022722"/>
    </source>
</evidence>
<dbReference type="InterPro" id="IPR036397">
    <property type="entry name" value="RNaseH_sf"/>
</dbReference>
<dbReference type="SUPFAM" id="SSF54160">
    <property type="entry name" value="Chromo domain-like"/>
    <property type="match status" value="1"/>
</dbReference>
<dbReference type="SUPFAM" id="SSF53098">
    <property type="entry name" value="Ribonuclease H-like"/>
    <property type="match status" value="1"/>
</dbReference>
<evidence type="ECO:0000256" key="10">
    <source>
        <dbReference type="ARBA" id="ARBA00022908"/>
    </source>
</evidence>
<dbReference type="GO" id="GO:0004519">
    <property type="term" value="F:endonuclease activity"/>
    <property type="evidence" value="ECO:0007669"/>
    <property type="project" value="UniProtKB-KW"/>
</dbReference>